<evidence type="ECO:0008006" key="3">
    <source>
        <dbReference type="Google" id="ProtNLM"/>
    </source>
</evidence>
<dbReference type="AlphaFoldDB" id="A0A399D200"/>
<proteinExistence type="predicted"/>
<sequence>MWGGYNNLNLNDLHSLLIGFDIIKRFRVGYSYTFTKIFNSSGLNMHEFLLGIRLK</sequence>
<dbReference type="EMBL" id="QWET01000005">
    <property type="protein sequence ID" value="RIH65679.1"/>
    <property type="molecule type" value="Genomic_DNA"/>
</dbReference>
<comment type="caution">
    <text evidence="1">The sequence shown here is derived from an EMBL/GenBank/DDBJ whole genome shotgun (WGS) entry which is preliminary data.</text>
</comment>
<protein>
    <recommendedName>
        <fullName evidence="3">Type IX secretion system membrane protein PorP/SprF</fullName>
    </recommendedName>
</protein>
<dbReference type="Proteomes" id="UP000266441">
    <property type="component" value="Unassembled WGS sequence"/>
</dbReference>
<gene>
    <name evidence="1" type="ORF">D1164_08455</name>
</gene>
<accession>A0A399D200</accession>
<evidence type="ECO:0000313" key="2">
    <source>
        <dbReference type="Proteomes" id="UP000266441"/>
    </source>
</evidence>
<organism evidence="1 2">
    <name type="scientific">Mariniphaga sediminis</name>
    <dbReference type="NCBI Taxonomy" id="1628158"/>
    <lineage>
        <taxon>Bacteria</taxon>
        <taxon>Pseudomonadati</taxon>
        <taxon>Bacteroidota</taxon>
        <taxon>Bacteroidia</taxon>
        <taxon>Marinilabiliales</taxon>
        <taxon>Prolixibacteraceae</taxon>
        <taxon>Mariniphaga</taxon>
    </lineage>
</organism>
<evidence type="ECO:0000313" key="1">
    <source>
        <dbReference type="EMBL" id="RIH65679.1"/>
    </source>
</evidence>
<reference evidence="1 2" key="1">
    <citation type="journal article" date="2015" name="Int. J. Syst. Evol. Microbiol.">
        <title>Mariniphaga sediminis sp. nov., isolated from coastal sediment.</title>
        <authorList>
            <person name="Wang F.Q."/>
            <person name="Shen Q.Y."/>
            <person name="Chen G.J."/>
            <person name="Du Z.J."/>
        </authorList>
    </citation>
    <scope>NUCLEOTIDE SEQUENCE [LARGE SCALE GENOMIC DNA]</scope>
    <source>
        <strain evidence="1 2">SY21</strain>
    </source>
</reference>
<name>A0A399D200_9BACT</name>
<keyword evidence="2" id="KW-1185">Reference proteome</keyword>